<keyword evidence="4" id="KW-1185">Reference proteome</keyword>
<dbReference type="EMBL" id="BONY01000001">
    <property type="protein sequence ID" value="GIH02101.1"/>
    <property type="molecule type" value="Genomic_DNA"/>
</dbReference>
<dbReference type="SUPFAM" id="SSF117782">
    <property type="entry name" value="YbjQ-like"/>
    <property type="match status" value="1"/>
</dbReference>
<gene>
    <name evidence="3" type="ORF">Rhe02_01680</name>
</gene>
<organism evidence="3 4">
    <name type="scientific">Rhizocola hellebori</name>
    <dbReference type="NCBI Taxonomy" id="1392758"/>
    <lineage>
        <taxon>Bacteria</taxon>
        <taxon>Bacillati</taxon>
        <taxon>Actinomycetota</taxon>
        <taxon>Actinomycetes</taxon>
        <taxon>Micromonosporales</taxon>
        <taxon>Micromonosporaceae</taxon>
        <taxon>Rhizocola</taxon>
    </lineage>
</organism>
<proteinExistence type="inferred from homology"/>
<evidence type="ECO:0000256" key="2">
    <source>
        <dbReference type="HAMAP-Rule" id="MF_00338"/>
    </source>
</evidence>
<dbReference type="Pfam" id="PF01906">
    <property type="entry name" value="YbjQ_1"/>
    <property type="match status" value="1"/>
</dbReference>
<reference evidence="3" key="1">
    <citation type="submission" date="2021-01" db="EMBL/GenBank/DDBJ databases">
        <title>Whole genome shotgun sequence of Rhizocola hellebori NBRC 109834.</title>
        <authorList>
            <person name="Komaki H."/>
            <person name="Tamura T."/>
        </authorList>
    </citation>
    <scope>NUCLEOTIDE SEQUENCE</scope>
    <source>
        <strain evidence="3">NBRC 109834</strain>
    </source>
</reference>
<accession>A0A8J3Q1W3</accession>
<evidence type="ECO:0000313" key="3">
    <source>
        <dbReference type="EMBL" id="GIH02101.1"/>
    </source>
</evidence>
<dbReference type="PANTHER" id="PTHR34068">
    <property type="entry name" value="UPF0145 PROTEIN YBJQ"/>
    <property type="match status" value="1"/>
</dbReference>
<dbReference type="AlphaFoldDB" id="A0A8J3Q1W3"/>
<dbReference type="Gene3D" id="3.30.110.70">
    <property type="entry name" value="Hypothetical protein apc22750. Chain B"/>
    <property type="match status" value="1"/>
</dbReference>
<dbReference type="InterPro" id="IPR035439">
    <property type="entry name" value="UPF0145_dom_sf"/>
</dbReference>
<dbReference type="Proteomes" id="UP000612899">
    <property type="component" value="Unassembled WGS sequence"/>
</dbReference>
<comment type="similarity">
    <text evidence="1 2">Belongs to the UPF0145 family.</text>
</comment>
<sequence>MMVVTSNEVPGFEIGAVYGEVFGLTVRAMTIGTTFSAGLRAMSGGEIPEMSRLLAESRNQAMARMVEQAKARGGNAIVAMRFDTGSFQQWTEVCAYGTAVWVTPVSDFAKANFKKLVD</sequence>
<dbReference type="RefSeq" id="WP_203906039.1">
    <property type="nucleotide sequence ID" value="NZ_BONY01000001.1"/>
</dbReference>
<protein>
    <recommendedName>
        <fullName evidence="2">UPF0145 protein Rhe02_01680</fullName>
    </recommendedName>
</protein>
<dbReference type="HAMAP" id="MF_00338">
    <property type="entry name" value="UPF0145"/>
    <property type="match status" value="1"/>
</dbReference>
<dbReference type="InterPro" id="IPR002765">
    <property type="entry name" value="UPF0145_YbjQ-like"/>
</dbReference>
<dbReference type="PANTHER" id="PTHR34068:SF2">
    <property type="entry name" value="UPF0145 PROTEIN SCO3412"/>
    <property type="match status" value="1"/>
</dbReference>
<evidence type="ECO:0000256" key="1">
    <source>
        <dbReference type="ARBA" id="ARBA00010751"/>
    </source>
</evidence>
<comment type="caution">
    <text evidence="3">The sequence shown here is derived from an EMBL/GenBank/DDBJ whole genome shotgun (WGS) entry which is preliminary data.</text>
</comment>
<name>A0A8J3Q1W3_9ACTN</name>
<evidence type="ECO:0000313" key="4">
    <source>
        <dbReference type="Proteomes" id="UP000612899"/>
    </source>
</evidence>